<evidence type="ECO:0000313" key="1">
    <source>
        <dbReference type="EMBL" id="MCD7461976.1"/>
    </source>
</evidence>
<proteinExistence type="predicted"/>
<accession>A0ABS8SSX7</accession>
<protein>
    <recommendedName>
        <fullName evidence="3">Glycine-rich protein</fullName>
    </recommendedName>
</protein>
<organism evidence="1 2">
    <name type="scientific">Datura stramonium</name>
    <name type="common">Jimsonweed</name>
    <name type="synonym">Common thornapple</name>
    <dbReference type="NCBI Taxonomy" id="4076"/>
    <lineage>
        <taxon>Eukaryota</taxon>
        <taxon>Viridiplantae</taxon>
        <taxon>Streptophyta</taxon>
        <taxon>Embryophyta</taxon>
        <taxon>Tracheophyta</taxon>
        <taxon>Spermatophyta</taxon>
        <taxon>Magnoliopsida</taxon>
        <taxon>eudicotyledons</taxon>
        <taxon>Gunneridae</taxon>
        <taxon>Pentapetalae</taxon>
        <taxon>asterids</taxon>
        <taxon>lamiids</taxon>
        <taxon>Solanales</taxon>
        <taxon>Solanaceae</taxon>
        <taxon>Solanoideae</taxon>
        <taxon>Datureae</taxon>
        <taxon>Datura</taxon>
    </lineage>
</organism>
<reference evidence="1 2" key="1">
    <citation type="journal article" date="2021" name="BMC Genomics">
        <title>Datura genome reveals duplications of psychoactive alkaloid biosynthetic genes and high mutation rate following tissue culture.</title>
        <authorList>
            <person name="Rajewski A."/>
            <person name="Carter-House D."/>
            <person name="Stajich J."/>
            <person name="Litt A."/>
        </authorList>
    </citation>
    <scope>NUCLEOTIDE SEQUENCE [LARGE SCALE GENOMIC DNA]</scope>
    <source>
        <strain evidence="1">AR-01</strain>
    </source>
</reference>
<evidence type="ECO:0008006" key="3">
    <source>
        <dbReference type="Google" id="ProtNLM"/>
    </source>
</evidence>
<dbReference type="Proteomes" id="UP000823775">
    <property type="component" value="Unassembled WGS sequence"/>
</dbReference>
<evidence type="ECO:0000313" key="2">
    <source>
        <dbReference type="Proteomes" id="UP000823775"/>
    </source>
</evidence>
<dbReference type="EMBL" id="JACEIK010000767">
    <property type="protein sequence ID" value="MCD7461976.1"/>
    <property type="molecule type" value="Genomic_DNA"/>
</dbReference>
<name>A0ABS8SSX7_DATST</name>
<gene>
    <name evidence="1" type="ORF">HAX54_047480</name>
</gene>
<sequence>MEPEQSGRRGCRYGCCGGYTRFGCRACCRPHDSSVAVAEKDEHVEGDDGYGYGYVGRDGYAFGWGGDGDSWGSGWGSGGGSWGSGGGSWSGGVGWGGGCRYGCCGRSYNGRCHRCCYSAAEAKAYDKNEAQP</sequence>
<keyword evidence="2" id="KW-1185">Reference proteome</keyword>
<comment type="caution">
    <text evidence="1">The sequence shown here is derived from an EMBL/GenBank/DDBJ whole genome shotgun (WGS) entry which is preliminary data.</text>
</comment>